<dbReference type="InterPro" id="IPR000847">
    <property type="entry name" value="LysR_HTH_N"/>
</dbReference>
<dbReference type="eggNOG" id="COG0583">
    <property type="taxonomic scope" value="Bacteria"/>
</dbReference>
<keyword evidence="7" id="KW-1185">Reference proteome</keyword>
<dbReference type="KEGG" id="bxb:DR64_5488"/>
<dbReference type="STRING" id="266265.Bxe_B0138"/>
<comment type="similarity">
    <text evidence="1">Belongs to the LysR transcriptional regulatory family.</text>
</comment>
<evidence type="ECO:0000256" key="4">
    <source>
        <dbReference type="ARBA" id="ARBA00023163"/>
    </source>
</evidence>
<protein>
    <submittedName>
        <fullName evidence="6">Transcriptional regulator, LysR family</fullName>
    </submittedName>
</protein>
<keyword evidence="4" id="KW-0804">Transcription</keyword>
<dbReference type="InterPro" id="IPR036388">
    <property type="entry name" value="WH-like_DNA-bd_sf"/>
</dbReference>
<dbReference type="SUPFAM" id="SSF53850">
    <property type="entry name" value="Periplasmic binding protein-like II"/>
    <property type="match status" value="1"/>
</dbReference>
<dbReference type="KEGG" id="bxe:Bxe_B0138"/>
<dbReference type="Pfam" id="PF00126">
    <property type="entry name" value="HTH_1"/>
    <property type="match status" value="1"/>
</dbReference>
<keyword evidence="3" id="KW-0238">DNA-binding</keyword>
<evidence type="ECO:0000259" key="5">
    <source>
        <dbReference type="PROSITE" id="PS50931"/>
    </source>
</evidence>
<dbReference type="InterPro" id="IPR036390">
    <property type="entry name" value="WH_DNA-bd_sf"/>
</dbReference>
<evidence type="ECO:0000313" key="6">
    <source>
        <dbReference type="EMBL" id="ABE35800.1"/>
    </source>
</evidence>
<dbReference type="InterPro" id="IPR050389">
    <property type="entry name" value="LysR-type_TF"/>
</dbReference>
<dbReference type="SUPFAM" id="SSF46785">
    <property type="entry name" value="Winged helix' DNA-binding domain"/>
    <property type="match status" value="1"/>
</dbReference>
<dbReference type="GO" id="GO:0003677">
    <property type="term" value="F:DNA binding"/>
    <property type="evidence" value="ECO:0007669"/>
    <property type="project" value="UniProtKB-KW"/>
</dbReference>
<sequence>MMPGTMQTASTDLNLIRAFVAIYETGSVSAAARRLNLTQPTVSYALSRLRTLLHDPLFSRTREGMAPTFNASQLYETFRQALDRIEGAIAATRYFDAATSTRCFRIALSDLGELYFLPRMVERLQRTAPGVELEVVQLDVERTAEWLNTGQIDAAVGNLHLVGGKARRRYLFSETYSCLVSHRHPWIGTTLSLGDYVRAKHVVGASSSGHRLVEDVMTGMGLSRKIALRVPHFTNVVDVVAGSDLVLTLPARVANVYQSTGTVRALPLPVPVDPFDVNLYWQDRATDLSAQKWLCEIIAETLTFT</sequence>
<keyword evidence="2" id="KW-0805">Transcription regulation</keyword>
<accession>Q13JD9</accession>
<dbReference type="PANTHER" id="PTHR30118">
    <property type="entry name" value="HTH-TYPE TRANSCRIPTIONAL REGULATOR LEUO-RELATED"/>
    <property type="match status" value="1"/>
</dbReference>
<evidence type="ECO:0000256" key="2">
    <source>
        <dbReference type="ARBA" id="ARBA00023015"/>
    </source>
</evidence>
<dbReference type="Gene3D" id="3.40.190.10">
    <property type="entry name" value="Periplasmic binding protein-like II"/>
    <property type="match status" value="2"/>
</dbReference>
<reference evidence="6 7" key="1">
    <citation type="journal article" date="2006" name="Proc. Natl. Acad. Sci. U.S.A.">
        <title>Burkholderia xenovorans LB400 harbors a multi-replicon, 9.73-Mbp genome shaped for versatility.</title>
        <authorList>
            <person name="Chain P.S."/>
            <person name="Denef V.J."/>
            <person name="Konstantinidis K.T."/>
            <person name="Vergez L.M."/>
            <person name="Agullo L."/>
            <person name="Reyes V.L."/>
            <person name="Hauser L."/>
            <person name="Cordova M."/>
            <person name="Gomez L."/>
            <person name="Gonzalez M."/>
            <person name="Land M."/>
            <person name="Lao V."/>
            <person name="Larimer F."/>
            <person name="LiPuma J.J."/>
            <person name="Mahenthiralingam E."/>
            <person name="Malfatti S.A."/>
            <person name="Marx C.J."/>
            <person name="Parnell J.J."/>
            <person name="Ramette A."/>
            <person name="Richardson P."/>
            <person name="Seeger M."/>
            <person name="Smith D."/>
            <person name="Spilker T."/>
            <person name="Sul W.J."/>
            <person name="Tsoi T.V."/>
            <person name="Ulrich L.E."/>
            <person name="Zhulin I.B."/>
            <person name="Tiedje J.M."/>
        </authorList>
    </citation>
    <scope>NUCLEOTIDE SEQUENCE [LARGE SCALE GENOMIC DNA]</scope>
    <source>
        <strain evidence="6 7">LB400</strain>
    </source>
</reference>
<evidence type="ECO:0000313" key="7">
    <source>
        <dbReference type="Proteomes" id="UP000001817"/>
    </source>
</evidence>
<dbReference type="InterPro" id="IPR005119">
    <property type="entry name" value="LysR_subst-bd"/>
</dbReference>
<dbReference type="AlphaFoldDB" id="Q13JD9"/>
<dbReference type="PROSITE" id="PS50931">
    <property type="entry name" value="HTH_LYSR"/>
    <property type="match status" value="1"/>
</dbReference>
<dbReference type="Gene3D" id="1.10.10.10">
    <property type="entry name" value="Winged helix-like DNA-binding domain superfamily/Winged helix DNA-binding domain"/>
    <property type="match status" value="1"/>
</dbReference>
<dbReference type="GO" id="GO:0003700">
    <property type="term" value="F:DNA-binding transcription factor activity"/>
    <property type="evidence" value="ECO:0007669"/>
    <property type="project" value="InterPro"/>
</dbReference>
<dbReference type="Pfam" id="PF03466">
    <property type="entry name" value="LysR_substrate"/>
    <property type="match status" value="1"/>
</dbReference>
<evidence type="ECO:0000256" key="3">
    <source>
        <dbReference type="ARBA" id="ARBA00023125"/>
    </source>
</evidence>
<dbReference type="CDD" id="cd08459">
    <property type="entry name" value="PBP2_DntR_NahR_LinR_like"/>
    <property type="match status" value="1"/>
</dbReference>
<proteinExistence type="inferred from homology"/>
<organism evidence="6 7">
    <name type="scientific">Paraburkholderia xenovorans (strain LB400)</name>
    <dbReference type="NCBI Taxonomy" id="266265"/>
    <lineage>
        <taxon>Bacteria</taxon>
        <taxon>Pseudomonadati</taxon>
        <taxon>Pseudomonadota</taxon>
        <taxon>Betaproteobacteria</taxon>
        <taxon>Burkholderiales</taxon>
        <taxon>Burkholderiaceae</taxon>
        <taxon>Paraburkholderia</taxon>
    </lineage>
</organism>
<dbReference type="PANTHER" id="PTHR30118:SF15">
    <property type="entry name" value="TRANSCRIPTIONAL REGULATORY PROTEIN"/>
    <property type="match status" value="1"/>
</dbReference>
<dbReference type="EMBL" id="CP000271">
    <property type="protein sequence ID" value="ABE35800.1"/>
    <property type="molecule type" value="Genomic_DNA"/>
</dbReference>
<evidence type="ECO:0000256" key="1">
    <source>
        <dbReference type="ARBA" id="ARBA00009437"/>
    </source>
</evidence>
<name>Q13JD9_PARXL</name>
<feature type="domain" description="HTH lysR-type" evidence="5">
    <location>
        <begin position="11"/>
        <end position="68"/>
    </location>
</feature>
<dbReference type="PRINTS" id="PR00039">
    <property type="entry name" value="HTHLYSR"/>
</dbReference>
<dbReference type="Proteomes" id="UP000001817">
    <property type="component" value="Chromosome 2"/>
</dbReference>
<gene>
    <name evidence="6" type="ORF">Bxe_B0138</name>
</gene>